<dbReference type="EMBL" id="LR797102">
    <property type="protein sequence ID" value="CAB4187655.1"/>
    <property type="molecule type" value="Genomic_DNA"/>
</dbReference>
<name>A0A6J5SRJ8_9CAUD</name>
<dbReference type="EMBL" id="LR798397">
    <property type="protein sequence ID" value="CAB5229127.1"/>
    <property type="molecule type" value="Genomic_DNA"/>
</dbReference>
<evidence type="ECO:0000313" key="7">
    <source>
        <dbReference type="EMBL" id="CAB4200261.1"/>
    </source>
</evidence>
<evidence type="ECO:0000313" key="4">
    <source>
        <dbReference type="EMBL" id="CAB4177703.1"/>
    </source>
</evidence>
<evidence type="ECO:0000313" key="3">
    <source>
        <dbReference type="EMBL" id="CAB4172386.1"/>
    </source>
</evidence>
<organism evidence="9">
    <name type="scientific">uncultured Caudovirales phage</name>
    <dbReference type="NCBI Taxonomy" id="2100421"/>
    <lineage>
        <taxon>Viruses</taxon>
        <taxon>Duplodnaviria</taxon>
        <taxon>Heunggongvirae</taxon>
        <taxon>Uroviricota</taxon>
        <taxon>Caudoviricetes</taxon>
        <taxon>Peduoviridae</taxon>
        <taxon>Maltschvirus</taxon>
        <taxon>Maltschvirus maltsch</taxon>
    </lineage>
</organism>
<evidence type="ECO:0000313" key="8">
    <source>
        <dbReference type="EMBL" id="CAB4214282.1"/>
    </source>
</evidence>
<evidence type="ECO:0000313" key="6">
    <source>
        <dbReference type="EMBL" id="CAB4187655.1"/>
    </source>
</evidence>
<gene>
    <name evidence="4" type="ORF">UFOVP1006_36</name>
    <name evidence="5" type="ORF">UFOVP1096_44</name>
    <name evidence="6" type="ORF">UFOVP1157_43</name>
    <name evidence="7" type="ORF">UFOVP1347_33</name>
    <name evidence="8" type="ORF">UFOVP1455_35</name>
    <name evidence="10" type="ORF">UFOVP1543_35</name>
    <name evidence="9" type="ORF">UFOVP1606_7</name>
    <name evidence="1" type="ORF">UFOVP497_52</name>
    <name evidence="2" type="ORF">UFOVP834_28</name>
    <name evidence="3" type="ORF">UFOVP922_43</name>
</gene>
<evidence type="ECO:0000313" key="10">
    <source>
        <dbReference type="EMBL" id="CAB5229127.1"/>
    </source>
</evidence>
<dbReference type="EMBL" id="LR796470">
    <property type="protein sequence ID" value="CAB4146661.1"/>
    <property type="molecule type" value="Genomic_DNA"/>
</dbReference>
<evidence type="ECO:0000313" key="5">
    <source>
        <dbReference type="EMBL" id="CAB4184140.1"/>
    </source>
</evidence>
<reference evidence="9" key="1">
    <citation type="submission" date="2020-05" db="EMBL/GenBank/DDBJ databases">
        <authorList>
            <person name="Chiriac C."/>
            <person name="Salcher M."/>
            <person name="Ghai R."/>
            <person name="Kavagutti S V."/>
        </authorList>
    </citation>
    <scope>NUCLEOTIDE SEQUENCE</scope>
</reference>
<sequence>MDDEEDKPQDWLYEALNTLSDPRDACDHGNDEAAALRATINDAIGQLKNLAREMNWPI</sequence>
<dbReference type="EMBL" id="LR796881">
    <property type="protein sequence ID" value="CAB4172386.1"/>
    <property type="molecule type" value="Genomic_DNA"/>
</dbReference>
<protein>
    <submittedName>
        <fullName evidence="9">Uncharacterized protein</fullName>
    </submittedName>
</protein>
<evidence type="ECO:0000313" key="1">
    <source>
        <dbReference type="EMBL" id="CAB4146661.1"/>
    </source>
</evidence>
<proteinExistence type="predicted"/>
<evidence type="ECO:0000313" key="2">
    <source>
        <dbReference type="EMBL" id="CAB4164418.1"/>
    </source>
</evidence>
<dbReference type="EMBL" id="LR797405">
    <property type="protein sequence ID" value="CAB4214282.1"/>
    <property type="molecule type" value="Genomic_DNA"/>
</dbReference>
<dbReference type="EMBL" id="LR796763">
    <property type="protein sequence ID" value="CAB4164418.1"/>
    <property type="molecule type" value="Genomic_DNA"/>
</dbReference>
<evidence type="ECO:0000313" key="9">
    <source>
        <dbReference type="EMBL" id="CAB4218142.1"/>
    </source>
</evidence>
<dbReference type="EMBL" id="LR797307">
    <property type="protein sequence ID" value="CAB4200261.1"/>
    <property type="molecule type" value="Genomic_DNA"/>
</dbReference>
<accession>A0A6J5SRJ8</accession>
<dbReference type="EMBL" id="LR797060">
    <property type="protein sequence ID" value="CAB4184140.1"/>
    <property type="molecule type" value="Genomic_DNA"/>
</dbReference>
<dbReference type="EMBL" id="LR796953">
    <property type="protein sequence ID" value="CAB4177703.1"/>
    <property type="molecule type" value="Genomic_DNA"/>
</dbReference>
<dbReference type="EMBL" id="LR797463">
    <property type="protein sequence ID" value="CAB4218142.1"/>
    <property type="molecule type" value="Genomic_DNA"/>
</dbReference>